<evidence type="ECO:0000313" key="2">
    <source>
        <dbReference type="EMBL" id="KAL3717094.1"/>
    </source>
</evidence>
<protein>
    <submittedName>
        <fullName evidence="2">Uncharacterized protein</fullName>
    </submittedName>
</protein>
<proteinExistence type="predicted"/>
<accession>A0ABD3ISV3</accession>
<evidence type="ECO:0000313" key="3">
    <source>
        <dbReference type="Proteomes" id="UP001634007"/>
    </source>
</evidence>
<dbReference type="EMBL" id="JBJKBG010000011">
    <property type="protein sequence ID" value="KAL3717094.1"/>
    <property type="molecule type" value="Genomic_DNA"/>
</dbReference>
<gene>
    <name evidence="2" type="ORF">ACJRO7_008641</name>
</gene>
<reference evidence="2 3" key="1">
    <citation type="submission" date="2024-11" db="EMBL/GenBank/DDBJ databases">
        <title>Chromosome-level genome assembly of Eucalyptus globulus Labill. provides insights into its genome evolution.</title>
        <authorList>
            <person name="Li X."/>
        </authorList>
    </citation>
    <scope>NUCLEOTIDE SEQUENCE [LARGE SCALE GENOMIC DNA]</scope>
    <source>
        <strain evidence="2">CL2024</strain>
        <tissue evidence="2">Fresh tender leaves</tissue>
    </source>
</reference>
<keyword evidence="3" id="KW-1185">Reference proteome</keyword>
<dbReference type="Proteomes" id="UP001634007">
    <property type="component" value="Unassembled WGS sequence"/>
</dbReference>
<sequence>MTEIISATTKGSSEKSSKDGSSGVLLENLQRSDRQSRDAVNGATTHNRSMCGLRAVAGVATELWRLAKTKRELCLCGCNELHDQQRNGLIGTA</sequence>
<comment type="caution">
    <text evidence="2">The sequence shown here is derived from an EMBL/GenBank/DDBJ whole genome shotgun (WGS) entry which is preliminary data.</text>
</comment>
<name>A0ABD3ISV3_EUCGL</name>
<organism evidence="2 3">
    <name type="scientific">Eucalyptus globulus</name>
    <name type="common">Tasmanian blue gum</name>
    <dbReference type="NCBI Taxonomy" id="34317"/>
    <lineage>
        <taxon>Eukaryota</taxon>
        <taxon>Viridiplantae</taxon>
        <taxon>Streptophyta</taxon>
        <taxon>Embryophyta</taxon>
        <taxon>Tracheophyta</taxon>
        <taxon>Spermatophyta</taxon>
        <taxon>Magnoliopsida</taxon>
        <taxon>eudicotyledons</taxon>
        <taxon>Gunneridae</taxon>
        <taxon>Pentapetalae</taxon>
        <taxon>rosids</taxon>
        <taxon>malvids</taxon>
        <taxon>Myrtales</taxon>
        <taxon>Myrtaceae</taxon>
        <taxon>Myrtoideae</taxon>
        <taxon>Eucalypteae</taxon>
        <taxon>Eucalyptus</taxon>
    </lineage>
</organism>
<feature type="region of interest" description="Disordered" evidence="1">
    <location>
        <begin position="1"/>
        <end position="44"/>
    </location>
</feature>
<evidence type="ECO:0000256" key="1">
    <source>
        <dbReference type="SAM" id="MobiDB-lite"/>
    </source>
</evidence>
<dbReference type="AlphaFoldDB" id="A0ABD3ISV3"/>